<comment type="caution">
    <text evidence="2">The sequence shown here is derived from an EMBL/GenBank/DDBJ whole genome shotgun (WGS) entry which is preliminary data.</text>
</comment>
<dbReference type="Proteomes" id="UP000029644">
    <property type="component" value="Unassembled WGS sequence"/>
</dbReference>
<dbReference type="InterPro" id="IPR007138">
    <property type="entry name" value="ABM_dom"/>
</dbReference>
<dbReference type="Gene3D" id="3.30.70.100">
    <property type="match status" value="1"/>
</dbReference>
<dbReference type="RefSeq" id="WP_042501520.1">
    <property type="nucleotide sequence ID" value="NZ_BBNQ01000030.1"/>
</dbReference>
<organism evidence="2 3">
    <name type="scientific">Algibacter lectus</name>
    <dbReference type="NCBI Taxonomy" id="221126"/>
    <lineage>
        <taxon>Bacteria</taxon>
        <taxon>Pseudomonadati</taxon>
        <taxon>Bacteroidota</taxon>
        <taxon>Flavobacteriia</taxon>
        <taxon>Flavobacteriales</taxon>
        <taxon>Flavobacteriaceae</taxon>
        <taxon>Algibacter</taxon>
    </lineage>
</organism>
<dbReference type="InterPro" id="IPR011008">
    <property type="entry name" value="Dimeric_a/b-barrel"/>
</dbReference>
<dbReference type="SUPFAM" id="SSF54909">
    <property type="entry name" value="Dimeric alpha+beta barrel"/>
    <property type="match status" value="1"/>
</dbReference>
<sequence length="98" mass="11885">MLVRIVKMVFYRQNVDVFLESFENNKTRIRSSNGCTFLELYRDKNNPNILFTYSYWDSDAQLQEYRQSKEFKALWKTLKPLFSSRPEAWSLDRLETLD</sequence>
<protein>
    <recommendedName>
        <fullName evidence="1">ABM domain-containing protein</fullName>
    </recommendedName>
</protein>
<dbReference type="OrthoDB" id="1120859at2"/>
<accession>A0A090VM08</accession>
<dbReference type="AlphaFoldDB" id="A0A090VM08"/>
<evidence type="ECO:0000259" key="1">
    <source>
        <dbReference type="PROSITE" id="PS51725"/>
    </source>
</evidence>
<proteinExistence type="predicted"/>
<dbReference type="EMBL" id="BBNQ01000030">
    <property type="protein sequence ID" value="GAL65048.1"/>
    <property type="molecule type" value="Genomic_DNA"/>
</dbReference>
<dbReference type="PROSITE" id="PS51725">
    <property type="entry name" value="ABM"/>
    <property type="match status" value="1"/>
</dbReference>
<dbReference type="Pfam" id="PF03992">
    <property type="entry name" value="ABM"/>
    <property type="match status" value="1"/>
</dbReference>
<evidence type="ECO:0000313" key="3">
    <source>
        <dbReference type="Proteomes" id="UP000029644"/>
    </source>
</evidence>
<reference evidence="2 3" key="1">
    <citation type="journal article" date="2014" name="Genome Announc.">
        <title>Draft Genome Sequences of Marine Flavobacterium Algibacter lectus Strains SS8 and NR4.</title>
        <authorList>
            <person name="Takatani N."/>
            <person name="Nakanishi M."/>
            <person name="Meirelles P."/>
            <person name="Mino S."/>
            <person name="Suda W."/>
            <person name="Oshima K."/>
            <person name="Hattori M."/>
            <person name="Ohkuma M."/>
            <person name="Hosokawa M."/>
            <person name="Miyashita K."/>
            <person name="Thompson F.L."/>
            <person name="Niwa A."/>
            <person name="Sawabe T."/>
            <person name="Sawabe T."/>
        </authorList>
    </citation>
    <scope>NUCLEOTIDE SEQUENCE [LARGE SCALE GENOMIC DNA]</scope>
    <source>
        <strain evidence="2 3">JCM 19300</strain>
    </source>
</reference>
<name>A0A090VM08_9FLAO</name>
<feature type="domain" description="ABM" evidence="1">
    <location>
        <begin position="2"/>
        <end position="91"/>
    </location>
</feature>
<evidence type="ECO:0000313" key="2">
    <source>
        <dbReference type="EMBL" id="GAL65048.1"/>
    </source>
</evidence>
<gene>
    <name evidence="2" type="ORF">JCM19300_2250</name>
</gene>